<evidence type="ECO:0000313" key="4">
    <source>
        <dbReference type="Proteomes" id="UP001589654"/>
    </source>
</evidence>
<dbReference type="InterPro" id="IPR045916">
    <property type="entry name" value="DUF5777"/>
</dbReference>
<feature type="domain" description="DUF5777" evidence="2">
    <location>
        <begin position="43"/>
        <end position="285"/>
    </location>
</feature>
<evidence type="ECO:0000313" key="3">
    <source>
        <dbReference type="EMBL" id="MFB9210328.1"/>
    </source>
</evidence>
<dbReference type="Pfam" id="PF19089">
    <property type="entry name" value="DUF5777"/>
    <property type="match status" value="1"/>
</dbReference>
<sequence length="294" mass="33371">MKSFNLSLLLLLLFSQVAYAQDDLLKQLEESTEPVDQKVTGTFKGTRLINGHTVETRPEGTLDFIISHRFGRVNSGSYQFFGLDDSNIRLGLDYAITDRLTIGVGRNSFEKIYDGLVKYKILWQESGEKNMPVSLVWYSNMAIKTFKRPDLPMNFKRKLAYTHQAILARKFNKISLQLAPTLVHRNLVPRPTDKNNLYALGMGGKYQVTPGTAINLEYIYRANAPDNDRNHNAVAIGVDIETGGHVFQLHLTNSRAMTESGFIPSTTGDFWDGDIHFGFNISRTFQLKNKNKDW</sequence>
<feature type="signal peptide" evidence="1">
    <location>
        <begin position="1"/>
        <end position="20"/>
    </location>
</feature>
<evidence type="ECO:0000256" key="1">
    <source>
        <dbReference type="SAM" id="SignalP"/>
    </source>
</evidence>
<keyword evidence="4" id="KW-1185">Reference proteome</keyword>
<gene>
    <name evidence="3" type="ORF">ACFFUR_00790</name>
</gene>
<keyword evidence="1" id="KW-0732">Signal</keyword>
<organism evidence="3 4">
    <name type="scientific">Echinicola jeungdonensis</name>
    <dbReference type="NCBI Taxonomy" id="709343"/>
    <lineage>
        <taxon>Bacteria</taxon>
        <taxon>Pseudomonadati</taxon>
        <taxon>Bacteroidota</taxon>
        <taxon>Cytophagia</taxon>
        <taxon>Cytophagales</taxon>
        <taxon>Cyclobacteriaceae</taxon>
        <taxon>Echinicola</taxon>
    </lineage>
</organism>
<accession>A0ABV5J0I9</accession>
<feature type="chain" id="PRO_5046122760" evidence="1">
    <location>
        <begin position="21"/>
        <end position="294"/>
    </location>
</feature>
<dbReference type="Proteomes" id="UP001589654">
    <property type="component" value="Unassembled WGS sequence"/>
</dbReference>
<dbReference type="RefSeq" id="WP_290246193.1">
    <property type="nucleotide sequence ID" value="NZ_JAUFQT010000001.1"/>
</dbReference>
<name>A0ABV5J0I9_9BACT</name>
<proteinExistence type="predicted"/>
<protein>
    <submittedName>
        <fullName evidence="3">DUF5777 family beta-barrel protein</fullName>
    </submittedName>
</protein>
<dbReference type="EMBL" id="JBHMEW010000007">
    <property type="protein sequence ID" value="MFB9210328.1"/>
    <property type="molecule type" value="Genomic_DNA"/>
</dbReference>
<evidence type="ECO:0000259" key="2">
    <source>
        <dbReference type="Pfam" id="PF19089"/>
    </source>
</evidence>
<reference evidence="3 4" key="1">
    <citation type="submission" date="2024-09" db="EMBL/GenBank/DDBJ databases">
        <authorList>
            <person name="Sun Q."/>
            <person name="Mori K."/>
        </authorList>
    </citation>
    <scope>NUCLEOTIDE SEQUENCE [LARGE SCALE GENOMIC DNA]</scope>
    <source>
        <strain evidence="3 4">CECT 7682</strain>
    </source>
</reference>
<comment type="caution">
    <text evidence="3">The sequence shown here is derived from an EMBL/GenBank/DDBJ whole genome shotgun (WGS) entry which is preliminary data.</text>
</comment>